<gene>
    <name evidence="2" type="ordered locus">Rxyl_2093</name>
</gene>
<dbReference type="Pfam" id="PF00563">
    <property type="entry name" value="EAL"/>
    <property type="match status" value="1"/>
</dbReference>
<dbReference type="InterPro" id="IPR050706">
    <property type="entry name" value="Cyclic-di-GMP_PDE-like"/>
</dbReference>
<dbReference type="EMBL" id="CP000386">
    <property type="protein sequence ID" value="ABG05037.1"/>
    <property type="molecule type" value="Genomic_DNA"/>
</dbReference>
<dbReference type="PhylomeDB" id="Q1AU91"/>
<reference evidence="2 3" key="1">
    <citation type="submission" date="2006-06" db="EMBL/GenBank/DDBJ databases">
        <title>Complete sequence of Rubrobacter xylanophilus DSM 9941.</title>
        <authorList>
            <consortium name="US DOE Joint Genome Institute"/>
            <person name="Copeland A."/>
            <person name="Lucas S."/>
            <person name="Lapidus A."/>
            <person name="Barry K."/>
            <person name="Detter J.C."/>
            <person name="Glavina del Rio T."/>
            <person name="Hammon N."/>
            <person name="Israni S."/>
            <person name="Dalin E."/>
            <person name="Tice H."/>
            <person name="Pitluck S."/>
            <person name="Munk A.C."/>
            <person name="Brettin T."/>
            <person name="Bruce D."/>
            <person name="Han C."/>
            <person name="Tapia R."/>
            <person name="Gilna P."/>
            <person name="Schmutz J."/>
            <person name="Larimer F."/>
            <person name="Land M."/>
            <person name="Hauser L."/>
            <person name="Kyrpides N."/>
            <person name="Lykidis A."/>
            <person name="da Costa M.S."/>
            <person name="Rainey F.A."/>
            <person name="Empadinhas N."/>
            <person name="Jolivet E."/>
            <person name="Battista J.R."/>
            <person name="Richardson P."/>
        </authorList>
    </citation>
    <scope>NUCLEOTIDE SEQUENCE [LARGE SCALE GENOMIC DNA]</scope>
    <source>
        <strain evidence="3">DSM 9941 / JCM 11954 / NBRC 16129 / PRD-1</strain>
    </source>
</reference>
<dbReference type="Gene3D" id="3.20.20.450">
    <property type="entry name" value="EAL domain"/>
    <property type="match status" value="1"/>
</dbReference>
<proteinExistence type="predicted"/>
<evidence type="ECO:0000313" key="3">
    <source>
        <dbReference type="Proteomes" id="UP000006637"/>
    </source>
</evidence>
<dbReference type="Proteomes" id="UP000006637">
    <property type="component" value="Chromosome"/>
</dbReference>
<keyword evidence="3" id="KW-1185">Reference proteome</keyword>
<dbReference type="KEGG" id="rxy:Rxyl_2093"/>
<dbReference type="PANTHER" id="PTHR33121">
    <property type="entry name" value="CYCLIC DI-GMP PHOSPHODIESTERASE PDEF"/>
    <property type="match status" value="1"/>
</dbReference>
<name>Q1AU91_RUBXD</name>
<dbReference type="HOGENOM" id="CLU_000445_70_50_11"/>
<dbReference type="InterPro" id="IPR035919">
    <property type="entry name" value="EAL_sf"/>
</dbReference>
<dbReference type="AlphaFoldDB" id="Q1AU91"/>
<evidence type="ECO:0000313" key="2">
    <source>
        <dbReference type="EMBL" id="ABG05037.1"/>
    </source>
</evidence>
<dbReference type="PANTHER" id="PTHR33121:SF70">
    <property type="entry name" value="SIGNALING PROTEIN YKOW"/>
    <property type="match status" value="1"/>
</dbReference>
<sequence>MPDDLRRAIERGEMSVLYQPQLFLETGRAAGAEALVRWEHPERGPIPPERFIPLAEESGEILDLGRWVLERACEQAALWQRELPGSGLKVGVNVSVLQLEHPGFPGALAGVLRSTGAAPEGIVLEITESSLLEHESRVAEALWRIRRSGVMLAVDDFGTGYSSLSYLDRFPVDYIKVDRSLVRRIETNGERTVSLLEALVVFAHSLKMRVVAEGVETPGQLETLRGIRCDIGQGVLFSGPLPAAGAGAFLAEHLPGDPP</sequence>
<evidence type="ECO:0000259" key="1">
    <source>
        <dbReference type="PROSITE" id="PS50883"/>
    </source>
</evidence>
<organism evidence="2 3">
    <name type="scientific">Rubrobacter xylanophilus (strain DSM 9941 / JCM 11954 / NBRC 16129 / PRD-1)</name>
    <dbReference type="NCBI Taxonomy" id="266117"/>
    <lineage>
        <taxon>Bacteria</taxon>
        <taxon>Bacillati</taxon>
        <taxon>Actinomycetota</taxon>
        <taxon>Rubrobacteria</taxon>
        <taxon>Rubrobacterales</taxon>
        <taxon>Rubrobacteraceae</taxon>
        <taxon>Rubrobacter</taxon>
    </lineage>
</organism>
<dbReference type="SMART" id="SM00052">
    <property type="entry name" value="EAL"/>
    <property type="match status" value="1"/>
</dbReference>
<dbReference type="CDD" id="cd01948">
    <property type="entry name" value="EAL"/>
    <property type="match status" value="1"/>
</dbReference>
<dbReference type="InterPro" id="IPR001633">
    <property type="entry name" value="EAL_dom"/>
</dbReference>
<protein>
    <submittedName>
        <fullName evidence="2">Diguanylate phosphodiesterase</fullName>
    </submittedName>
</protein>
<dbReference type="PROSITE" id="PS50883">
    <property type="entry name" value="EAL"/>
    <property type="match status" value="1"/>
</dbReference>
<dbReference type="STRING" id="266117.Rxyl_2093"/>
<accession>Q1AU91</accession>
<dbReference type="SUPFAM" id="SSF141868">
    <property type="entry name" value="EAL domain-like"/>
    <property type="match status" value="1"/>
</dbReference>
<feature type="domain" description="EAL" evidence="1">
    <location>
        <begin position="1"/>
        <end position="254"/>
    </location>
</feature>
<dbReference type="GO" id="GO:0071111">
    <property type="term" value="F:cyclic-guanylate-specific phosphodiesterase activity"/>
    <property type="evidence" value="ECO:0007669"/>
    <property type="project" value="InterPro"/>
</dbReference>
<dbReference type="eggNOG" id="COG2200">
    <property type="taxonomic scope" value="Bacteria"/>
</dbReference>